<dbReference type="EMBL" id="JAPFFF010000003">
    <property type="protein sequence ID" value="KAK8894223.1"/>
    <property type="molecule type" value="Genomic_DNA"/>
</dbReference>
<proteinExistence type="predicted"/>
<organism evidence="2 3">
    <name type="scientific">Tritrichomonas musculus</name>
    <dbReference type="NCBI Taxonomy" id="1915356"/>
    <lineage>
        <taxon>Eukaryota</taxon>
        <taxon>Metamonada</taxon>
        <taxon>Parabasalia</taxon>
        <taxon>Tritrichomonadida</taxon>
        <taxon>Tritrichomonadidae</taxon>
        <taxon>Tritrichomonas</taxon>
    </lineage>
</organism>
<accession>A0ABR2KT44</accession>
<evidence type="ECO:0000256" key="1">
    <source>
        <dbReference type="SAM" id="MobiDB-lite"/>
    </source>
</evidence>
<evidence type="ECO:0000313" key="2">
    <source>
        <dbReference type="EMBL" id="KAK8894223.1"/>
    </source>
</evidence>
<feature type="compositionally biased region" description="Acidic residues" evidence="1">
    <location>
        <begin position="1"/>
        <end position="11"/>
    </location>
</feature>
<feature type="region of interest" description="Disordered" evidence="1">
    <location>
        <begin position="1"/>
        <end position="64"/>
    </location>
</feature>
<reference evidence="2 3" key="1">
    <citation type="submission" date="2024-04" db="EMBL/GenBank/DDBJ databases">
        <title>Tritrichomonas musculus Genome.</title>
        <authorList>
            <person name="Alves-Ferreira E."/>
            <person name="Grigg M."/>
            <person name="Lorenzi H."/>
            <person name="Galac M."/>
        </authorList>
    </citation>
    <scope>NUCLEOTIDE SEQUENCE [LARGE SCALE GENOMIC DNA]</scope>
    <source>
        <strain evidence="2 3">EAF2021</strain>
    </source>
</reference>
<evidence type="ECO:0000313" key="3">
    <source>
        <dbReference type="Proteomes" id="UP001470230"/>
    </source>
</evidence>
<protein>
    <submittedName>
        <fullName evidence="2">Uncharacterized protein</fullName>
    </submittedName>
</protein>
<comment type="caution">
    <text evidence="2">The sequence shown here is derived from an EMBL/GenBank/DDBJ whole genome shotgun (WGS) entry which is preliminary data.</text>
</comment>
<gene>
    <name evidence="2" type="ORF">M9Y10_022657</name>
</gene>
<keyword evidence="3" id="KW-1185">Reference proteome</keyword>
<sequence>MHVDTNDDEVVEIQKKKRDKVPKPQQGPACVYLEKHKKKEVKEVPKKQSRSGFASPKKLSTSPK</sequence>
<name>A0ABR2KT44_9EUKA</name>
<dbReference type="Proteomes" id="UP001470230">
    <property type="component" value="Unassembled WGS sequence"/>
</dbReference>